<dbReference type="EMBL" id="CP072753">
    <property type="protein sequence ID" value="QUC16020.1"/>
    <property type="molecule type" value="Genomic_DNA"/>
</dbReference>
<dbReference type="AlphaFoldDB" id="A0A8E5HIQ5"/>
<evidence type="ECO:0000313" key="3">
    <source>
        <dbReference type="Proteomes" id="UP000027002"/>
    </source>
</evidence>
<reference evidence="2" key="1">
    <citation type="submission" date="2020-03" db="EMBL/GenBank/DDBJ databases">
        <title>A mixture of massive structural variations and highly conserved coding sequences in Ustilaginoidea virens genome.</title>
        <authorList>
            <person name="Zhang K."/>
            <person name="Zhao Z."/>
            <person name="Zhang Z."/>
            <person name="Li Y."/>
            <person name="Hsiang T."/>
            <person name="Sun W."/>
        </authorList>
    </citation>
    <scope>NUCLEOTIDE SEQUENCE</scope>
    <source>
        <strain evidence="2">UV-8b</strain>
    </source>
</reference>
<evidence type="ECO:0000313" key="2">
    <source>
        <dbReference type="EMBL" id="QUC16020.1"/>
    </source>
</evidence>
<gene>
    <name evidence="2" type="ORF">UV8b_00261</name>
</gene>
<dbReference type="KEGG" id="uvi:66061039"/>
<feature type="region of interest" description="Disordered" evidence="1">
    <location>
        <begin position="118"/>
        <end position="140"/>
    </location>
</feature>
<keyword evidence="3" id="KW-1185">Reference proteome</keyword>
<evidence type="ECO:0000256" key="1">
    <source>
        <dbReference type="SAM" id="MobiDB-lite"/>
    </source>
</evidence>
<sequence>MIASRHLPRRKSCVINRGGSASSLLYILLDRPGTRPQLHPVYPRFRGALVSSKVVVKRHVMSCSRPVGLLAGSDRETRPVAFSTWKAIDALITMIDNHVWDDATPLLVLPPTIRGLAPGKPSPITPHNARAAAPGSSAPNPRFRKNLSVDEFIAEASRGRKQTSLALHRRALIGGEVNNDFIAKAWIEHYNQVCRGAYSGDFRSVGGTCPGDLQRTGRLYCNSPRAPVKYHKTKNLQRCPENQVCDLFHGTNYRGNWVQWPICADQVLIDNQAVAGGYSGNYYASNPLGSGTVSYFIKMADDSRVEEFGPEGDFRDTAGHSGHARTWSCFNCPPGLVWIQSRVRAAAHGFVL</sequence>
<evidence type="ECO:0008006" key="4">
    <source>
        <dbReference type="Google" id="ProtNLM"/>
    </source>
</evidence>
<protein>
    <recommendedName>
        <fullName evidence="4">Secreted in xylem 1 protein</fullName>
    </recommendedName>
</protein>
<organism evidence="2 3">
    <name type="scientific">Ustilaginoidea virens</name>
    <name type="common">Rice false smut fungus</name>
    <name type="synonym">Villosiclava virens</name>
    <dbReference type="NCBI Taxonomy" id="1159556"/>
    <lineage>
        <taxon>Eukaryota</taxon>
        <taxon>Fungi</taxon>
        <taxon>Dikarya</taxon>
        <taxon>Ascomycota</taxon>
        <taxon>Pezizomycotina</taxon>
        <taxon>Sordariomycetes</taxon>
        <taxon>Hypocreomycetidae</taxon>
        <taxon>Hypocreales</taxon>
        <taxon>Clavicipitaceae</taxon>
        <taxon>Ustilaginoidea</taxon>
    </lineage>
</organism>
<dbReference type="Proteomes" id="UP000027002">
    <property type="component" value="Chromosome 1"/>
</dbReference>
<name>A0A8E5HIQ5_USTVR</name>
<proteinExistence type="predicted"/>
<feature type="non-terminal residue" evidence="2">
    <location>
        <position position="352"/>
    </location>
</feature>
<dbReference type="RefSeq" id="XP_042993693.1">
    <property type="nucleotide sequence ID" value="XM_043137759.1"/>
</dbReference>
<accession>A0A8E5HIQ5</accession>
<dbReference type="GeneID" id="66061039"/>